<gene>
    <name evidence="2" type="ORF">NA56DRAFT_700682</name>
</gene>
<organism evidence="2 3">
    <name type="scientific">Hyaloscypha hepaticicola</name>
    <dbReference type="NCBI Taxonomy" id="2082293"/>
    <lineage>
        <taxon>Eukaryota</taxon>
        <taxon>Fungi</taxon>
        <taxon>Dikarya</taxon>
        <taxon>Ascomycota</taxon>
        <taxon>Pezizomycotina</taxon>
        <taxon>Leotiomycetes</taxon>
        <taxon>Helotiales</taxon>
        <taxon>Hyaloscyphaceae</taxon>
        <taxon>Hyaloscypha</taxon>
    </lineage>
</organism>
<sequence length="207" mass="23381">MDKESLQVIIALFTIITGFRQACDTIQVDFQPVDTKIPLSATSSMSQRLIVKKLKLANSIGSESRKVIQIILRQQPPRNTTPSSSSRSGQSSRLRTPLEPESFPSERNGEGEGAVGEDMGEAGQGEEGGEREGEDVGEVGQGGREGGRSERKRWDRERREERERWEEERQRWAEWYLLEVIITISTKCCICFKVSKLSSSEDTYKRP</sequence>
<feature type="compositionally biased region" description="Acidic residues" evidence="1">
    <location>
        <begin position="127"/>
        <end position="137"/>
    </location>
</feature>
<feature type="region of interest" description="Disordered" evidence="1">
    <location>
        <begin position="72"/>
        <end position="168"/>
    </location>
</feature>
<dbReference type="AlphaFoldDB" id="A0A2J6QD84"/>
<dbReference type="EMBL" id="KZ613473">
    <property type="protein sequence ID" value="PMD24207.1"/>
    <property type="molecule type" value="Genomic_DNA"/>
</dbReference>
<proteinExistence type="predicted"/>
<keyword evidence="3" id="KW-1185">Reference proteome</keyword>
<evidence type="ECO:0000313" key="2">
    <source>
        <dbReference type="EMBL" id="PMD24207.1"/>
    </source>
</evidence>
<dbReference type="Proteomes" id="UP000235672">
    <property type="component" value="Unassembled WGS sequence"/>
</dbReference>
<evidence type="ECO:0000256" key="1">
    <source>
        <dbReference type="SAM" id="MobiDB-lite"/>
    </source>
</evidence>
<reference evidence="2 3" key="1">
    <citation type="submission" date="2016-05" db="EMBL/GenBank/DDBJ databases">
        <title>A degradative enzymes factory behind the ericoid mycorrhizal symbiosis.</title>
        <authorList>
            <consortium name="DOE Joint Genome Institute"/>
            <person name="Martino E."/>
            <person name="Morin E."/>
            <person name="Grelet G."/>
            <person name="Kuo A."/>
            <person name="Kohler A."/>
            <person name="Daghino S."/>
            <person name="Barry K."/>
            <person name="Choi C."/>
            <person name="Cichocki N."/>
            <person name="Clum A."/>
            <person name="Copeland A."/>
            <person name="Hainaut M."/>
            <person name="Haridas S."/>
            <person name="Labutti K."/>
            <person name="Lindquist E."/>
            <person name="Lipzen A."/>
            <person name="Khouja H.-R."/>
            <person name="Murat C."/>
            <person name="Ohm R."/>
            <person name="Olson A."/>
            <person name="Spatafora J."/>
            <person name="Veneault-Fourrey C."/>
            <person name="Henrissat B."/>
            <person name="Grigoriev I."/>
            <person name="Martin F."/>
            <person name="Perotto S."/>
        </authorList>
    </citation>
    <scope>NUCLEOTIDE SEQUENCE [LARGE SCALE GENOMIC DNA]</scope>
    <source>
        <strain evidence="2 3">UAMH 7357</strain>
    </source>
</reference>
<accession>A0A2J6QD84</accession>
<feature type="compositionally biased region" description="Basic and acidic residues" evidence="1">
    <location>
        <begin position="145"/>
        <end position="168"/>
    </location>
</feature>
<protein>
    <submittedName>
        <fullName evidence="2">Uncharacterized protein</fullName>
    </submittedName>
</protein>
<feature type="compositionally biased region" description="Low complexity" evidence="1">
    <location>
        <begin position="74"/>
        <end position="95"/>
    </location>
</feature>
<name>A0A2J6QD84_9HELO</name>
<evidence type="ECO:0000313" key="3">
    <source>
        <dbReference type="Proteomes" id="UP000235672"/>
    </source>
</evidence>